<dbReference type="EMBL" id="CALNXK010000047">
    <property type="protein sequence ID" value="CAH3129643.1"/>
    <property type="molecule type" value="Genomic_DNA"/>
</dbReference>
<dbReference type="InterPro" id="IPR008160">
    <property type="entry name" value="Collagen"/>
</dbReference>
<reference evidence="3 4" key="1">
    <citation type="submission" date="2022-05" db="EMBL/GenBank/DDBJ databases">
        <authorList>
            <consortium name="Genoscope - CEA"/>
            <person name="William W."/>
        </authorList>
    </citation>
    <scope>NUCLEOTIDE SEQUENCE [LARGE SCALE GENOMIC DNA]</scope>
</reference>
<dbReference type="InterPro" id="IPR050149">
    <property type="entry name" value="Collagen_superfamily"/>
</dbReference>
<evidence type="ECO:0000256" key="1">
    <source>
        <dbReference type="SAM" id="MobiDB-lite"/>
    </source>
</evidence>
<protein>
    <recommendedName>
        <fullName evidence="2">CTHRC1 C-terminal domain-containing protein</fullName>
    </recommendedName>
</protein>
<dbReference type="Pfam" id="PF01391">
    <property type="entry name" value="Collagen"/>
    <property type="match status" value="1"/>
</dbReference>
<keyword evidence="4" id="KW-1185">Reference proteome</keyword>
<dbReference type="Pfam" id="PF25815">
    <property type="entry name" value="CTHRC1_C"/>
    <property type="match status" value="1"/>
</dbReference>
<dbReference type="Proteomes" id="UP001159405">
    <property type="component" value="Unassembled WGS sequence"/>
</dbReference>
<feature type="region of interest" description="Disordered" evidence="1">
    <location>
        <begin position="1"/>
        <end position="27"/>
    </location>
</feature>
<organism evidence="3 4">
    <name type="scientific">Porites lobata</name>
    <dbReference type="NCBI Taxonomy" id="104759"/>
    <lineage>
        <taxon>Eukaryota</taxon>
        <taxon>Metazoa</taxon>
        <taxon>Cnidaria</taxon>
        <taxon>Anthozoa</taxon>
        <taxon>Hexacorallia</taxon>
        <taxon>Scleractinia</taxon>
        <taxon>Fungiina</taxon>
        <taxon>Poritidae</taxon>
        <taxon>Porites</taxon>
    </lineage>
</organism>
<dbReference type="PANTHER" id="PTHR24023:SF918">
    <property type="entry name" value="COLLAGEN ALPHA-1(IX) CHAIN"/>
    <property type="match status" value="1"/>
</dbReference>
<proteinExistence type="predicted"/>
<sequence>MVGRKRAREKDRNRKCRNTKKASTEPSLLSTLCCNDGQLGNNGIPGVNGLPGSTGAPGRDGRDGIKEEQGSPGKTGPQGPTGAKGMKGECCITGPVGPKGDRGKRGDSGIQAGPHNMCSRLNWKECTFTRVDGKERSISKLSVILQLLVLFSLRQSCQFMKNYTQTALHVYFVGNPCFASCDKCSSCTRWYFTFNGTECSSPGRIAWRVP</sequence>
<accession>A0ABN8P1N3</accession>
<name>A0ABN8P1N3_9CNID</name>
<gene>
    <name evidence="3" type="ORF">PLOB_00034418</name>
</gene>
<feature type="domain" description="CTHRC1 C-terminal" evidence="2">
    <location>
        <begin position="155"/>
        <end position="205"/>
    </location>
</feature>
<dbReference type="InterPro" id="IPR057873">
    <property type="entry name" value="CTHRC1_C"/>
</dbReference>
<feature type="compositionally biased region" description="Basic and acidic residues" evidence="1">
    <location>
        <begin position="59"/>
        <end position="69"/>
    </location>
</feature>
<feature type="compositionally biased region" description="Basic residues" evidence="1">
    <location>
        <begin position="1"/>
        <end position="20"/>
    </location>
</feature>
<comment type="caution">
    <text evidence="3">The sequence shown here is derived from an EMBL/GenBank/DDBJ whole genome shotgun (WGS) entry which is preliminary data.</text>
</comment>
<evidence type="ECO:0000313" key="4">
    <source>
        <dbReference type="Proteomes" id="UP001159405"/>
    </source>
</evidence>
<dbReference type="PANTHER" id="PTHR24023">
    <property type="entry name" value="COLLAGEN ALPHA"/>
    <property type="match status" value="1"/>
</dbReference>
<evidence type="ECO:0000259" key="2">
    <source>
        <dbReference type="Pfam" id="PF25815"/>
    </source>
</evidence>
<feature type="region of interest" description="Disordered" evidence="1">
    <location>
        <begin position="44"/>
        <end position="85"/>
    </location>
</feature>
<evidence type="ECO:0000313" key="3">
    <source>
        <dbReference type="EMBL" id="CAH3129643.1"/>
    </source>
</evidence>